<accession>A0ABX7C3H2</accession>
<keyword evidence="3" id="KW-1185">Reference proteome</keyword>
<evidence type="ECO:0000256" key="1">
    <source>
        <dbReference type="SAM" id="SignalP"/>
    </source>
</evidence>
<dbReference type="RefSeq" id="WP_201660903.1">
    <property type="nucleotide sequence ID" value="NZ_CP068047.1"/>
</dbReference>
<feature type="signal peptide" evidence="1">
    <location>
        <begin position="1"/>
        <end position="20"/>
    </location>
</feature>
<reference evidence="2 3" key="1">
    <citation type="submission" date="2021-01" db="EMBL/GenBank/DDBJ databases">
        <title>Genome seq and assembly of Devosia sp. G19.</title>
        <authorList>
            <person name="Chhetri G."/>
        </authorList>
    </citation>
    <scope>NUCLEOTIDE SEQUENCE [LARGE SCALE GENOMIC DNA]</scope>
    <source>
        <strain evidence="2 3">G19</strain>
    </source>
</reference>
<protein>
    <submittedName>
        <fullName evidence="2">Uncharacterized protein</fullName>
    </submittedName>
</protein>
<organism evidence="2 3">
    <name type="scientific">Devosia oryziradicis</name>
    <dbReference type="NCBI Taxonomy" id="2801335"/>
    <lineage>
        <taxon>Bacteria</taxon>
        <taxon>Pseudomonadati</taxon>
        <taxon>Pseudomonadota</taxon>
        <taxon>Alphaproteobacteria</taxon>
        <taxon>Hyphomicrobiales</taxon>
        <taxon>Devosiaceae</taxon>
        <taxon>Devosia</taxon>
    </lineage>
</organism>
<proteinExistence type="predicted"/>
<keyword evidence="1" id="KW-0732">Signal</keyword>
<dbReference type="Proteomes" id="UP000595460">
    <property type="component" value="Chromosome"/>
</dbReference>
<sequence length="208" mass="21834">MRHTAIICLLLAGAALPALAEESPIANTWIDQVARTGAAAPEPWGNVKQVYTITIGAESVVLEETAIADLAAKLGAEAHNWGEAGEAVTWACLSRNAETLWLYSDGEMGDGKVTGVGIDVRDAAPASARCGTWPADMNADLGLMGIGMPADVIVGNYLTGQPDEYGWFGSINLTPAATAPFEIWQELTFRANDEGIVNAVAVMQMTGD</sequence>
<name>A0ABX7C3H2_9HYPH</name>
<evidence type="ECO:0000313" key="3">
    <source>
        <dbReference type="Proteomes" id="UP000595460"/>
    </source>
</evidence>
<dbReference type="EMBL" id="CP068047">
    <property type="protein sequence ID" value="QQR37210.1"/>
    <property type="molecule type" value="Genomic_DNA"/>
</dbReference>
<gene>
    <name evidence="2" type="ORF">JI749_06255</name>
</gene>
<evidence type="ECO:0000313" key="2">
    <source>
        <dbReference type="EMBL" id="QQR37210.1"/>
    </source>
</evidence>
<feature type="chain" id="PRO_5047348765" evidence="1">
    <location>
        <begin position="21"/>
        <end position="208"/>
    </location>
</feature>